<dbReference type="AlphaFoldDB" id="A0A1S8TY06"/>
<dbReference type="STRING" id="29367.CLPUN_00540"/>
<organism evidence="1 2">
    <name type="scientific">Clostridium puniceum</name>
    <dbReference type="NCBI Taxonomy" id="29367"/>
    <lineage>
        <taxon>Bacteria</taxon>
        <taxon>Bacillati</taxon>
        <taxon>Bacillota</taxon>
        <taxon>Clostridia</taxon>
        <taxon>Eubacteriales</taxon>
        <taxon>Clostridiaceae</taxon>
        <taxon>Clostridium</taxon>
    </lineage>
</organism>
<gene>
    <name evidence="1" type="ORF">CLPUN_00540</name>
</gene>
<dbReference type="RefSeq" id="WP_198944260.1">
    <property type="nucleotide sequence ID" value="NZ_LZZM01000004.1"/>
</dbReference>
<name>A0A1S8TY06_9CLOT</name>
<evidence type="ECO:0000313" key="1">
    <source>
        <dbReference type="EMBL" id="OOM82570.1"/>
    </source>
</evidence>
<proteinExistence type="predicted"/>
<dbReference type="Proteomes" id="UP000190890">
    <property type="component" value="Unassembled WGS sequence"/>
</dbReference>
<sequence>MKSDELKVTIIGLEDKKGFSELIAELQVAAVMKMCPPELRMQVLDNALKILKAN</sequence>
<accession>A0A1S8TY06</accession>
<dbReference type="EMBL" id="LZZM01000004">
    <property type="protein sequence ID" value="OOM82570.1"/>
    <property type="molecule type" value="Genomic_DNA"/>
</dbReference>
<evidence type="ECO:0000313" key="2">
    <source>
        <dbReference type="Proteomes" id="UP000190890"/>
    </source>
</evidence>
<reference evidence="1 2" key="1">
    <citation type="submission" date="2016-05" db="EMBL/GenBank/DDBJ databases">
        <title>Microbial solvent formation.</title>
        <authorList>
            <person name="Poehlein A."/>
            <person name="Montoya Solano J.D."/>
            <person name="Flitsch S."/>
            <person name="Krabben P."/>
            <person name="Duerre P."/>
            <person name="Daniel R."/>
        </authorList>
    </citation>
    <scope>NUCLEOTIDE SEQUENCE [LARGE SCALE GENOMIC DNA]</scope>
    <source>
        <strain evidence="1 2">DSM 2619</strain>
    </source>
</reference>
<keyword evidence="2" id="KW-1185">Reference proteome</keyword>
<comment type="caution">
    <text evidence="1">The sequence shown here is derived from an EMBL/GenBank/DDBJ whole genome shotgun (WGS) entry which is preliminary data.</text>
</comment>
<protein>
    <submittedName>
        <fullName evidence="1">Uncharacterized protein</fullName>
    </submittedName>
</protein>